<accession>A0ABU2ZEZ0</accession>
<feature type="active site" description="Nucleophile" evidence="9">
    <location>
        <position position="128"/>
    </location>
</feature>
<dbReference type="Pfam" id="PF20258">
    <property type="entry name" value="tRNA_Me_trans_C"/>
    <property type="match status" value="1"/>
</dbReference>
<dbReference type="InterPro" id="IPR046885">
    <property type="entry name" value="MnmA-like_C"/>
</dbReference>
<keyword evidence="1 9" id="KW-0820">tRNA-binding</keyword>
<keyword evidence="6 9" id="KW-0694">RNA-binding</keyword>
<evidence type="ECO:0000256" key="7">
    <source>
        <dbReference type="ARBA" id="ARBA00023157"/>
    </source>
</evidence>
<feature type="binding site" evidence="9">
    <location>
        <position position="60"/>
    </location>
    <ligand>
        <name>ATP</name>
        <dbReference type="ChEBI" id="CHEBI:30616"/>
    </ligand>
</feature>
<comment type="caution">
    <text evidence="9">Lacks conserved residue(s) required for the propagation of feature annotation.</text>
</comment>
<gene>
    <name evidence="9 12" type="primary">mnmA</name>
    <name evidence="12" type="ORF">RM533_01550</name>
</gene>
<reference evidence="12 13" key="1">
    <citation type="submission" date="2023-09" db="EMBL/GenBank/DDBJ databases">
        <authorList>
            <person name="Rey-Velasco X."/>
        </authorList>
    </citation>
    <scope>NUCLEOTIDE SEQUENCE [LARGE SCALE GENOMIC DNA]</scope>
    <source>
        <strain evidence="12 13">F390</strain>
    </source>
</reference>
<comment type="caution">
    <text evidence="12">The sequence shown here is derived from an EMBL/GenBank/DDBJ whole genome shotgun (WGS) entry which is preliminary data.</text>
</comment>
<feature type="region of interest" description="Interaction with tRNA" evidence="9">
    <location>
        <begin position="184"/>
        <end position="186"/>
    </location>
</feature>
<keyword evidence="9" id="KW-0963">Cytoplasm</keyword>
<evidence type="ECO:0000313" key="13">
    <source>
        <dbReference type="Proteomes" id="UP001259803"/>
    </source>
</evidence>
<dbReference type="NCBIfam" id="NF001138">
    <property type="entry name" value="PRK00143.1"/>
    <property type="match status" value="1"/>
</dbReference>
<dbReference type="CDD" id="cd01998">
    <property type="entry name" value="MnmA_TRMU-like"/>
    <property type="match status" value="1"/>
</dbReference>
<dbReference type="HAMAP" id="MF_00144">
    <property type="entry name" value="tRNA_thiouridyl_MnmA"/>
    <property type="match status" value="1"/>
</dbReference>
<dbReference type="Gene3D" id="2.30.30.280">
    <property type="entry name" value="Adenine nucleotide alpha hydrolases-like domains"/>
    <property type="match status" value="1"/>
</dbReference>
<name>A0ABU2ZEZ0_9SPHN</name>
<dbReference type="Gene3D" id="2.40.30.10">
    <property type="entry name" value="Translation factors"/>
    <property type="match status" value="1"/>
</dbReference>
<keyword evidence="13" id="KW-1185">Reference proteome</keyword>
<dbReference type="Pfam" id="PF20259">
    <property type="entry name" value="tRNA_Me_trans_M"/>
    <property type="match status" value="1"/>
</dbReference>
<dbReference type="Pfam" id="PF03054">
    <property type="entry name" value="tRNA_Me_trans"/>
    <property type="match status" value="1"/>
</dbReference>
<feature type="domain" description="tRNA-specific 2-thiouridylase MnmA-like central" evidence="11">
    <location>
        <begin position="253"/>
        <end position="308"/>
    </location>
</feature>
<keyword evidence="3 9" id="KW-0819">tRNA processing</keyword>
<proteinExistence type="inferred from homology"/>
<dbReference type="InterPro" id="IPR023382">
    <property type="entry name" value="MnmA-like_central_sf"/>
</dbReference>
<dbReference type="RefSeq" id="WP_311339422.1">
    <property type="nucleotide sequence ID" value="NZ_JAVRHS010000001.1"/>
</dbReference>
<evidence type="ECO:0000256" key="1">
    <source>
        <dbReference type="ARBA" id="ARBA00022555"/>
    </source>
</evidence>
<dbReference type="PANTHER" id="PTHR11933:SF5">
    <property type="entry name" value="MITOCHONDRIAL TRNA-SPECIFIC 2-THIOURIDYLASE 1"/>
    <property type="match status" value="1"/>
</dbReference>
<dbReference type="SUPFAM" id="SSF52402">
    <property type="entry name" value="Adenine nucleotide alpha hydrolases-like"/>
    <property type="match status" value="1"/>
</dbReference>
<feature type="binding site" evidence="9">
    <location>
        <begin position="34"/>
        <end position="41"/>
    </location>
    <ligand>
        <name>ATP</name>
        <dbReference type="ChEBI" id="CHEBI:30616"/>
    </ligand>
</feature>
<evidence type="ECO:0000256" key="2">
    <source>
        <dbReference type="ARBA" id="ARBA00022679"/>
    </source>
</evidence>
<evidence type="ECO:0000256" key="4">
    <source>
        <dbReference type="ARBA" id="ARBA00022741"/>
    </source>
</evidence>
<dbReference type="EC" id="2.8.1.13" evidence="9"/>
<evidence type="ECO:0000259" key="11">
    <source>
        <dbReference type="Pfam" id="PF20259"/>
    </source>
</evidence>
<dbReference type="InterPro" id="IPR046884">
    <property type="entry name" value="MnmA-like_central"/>
</dbReference>
<feature type="site" description="Interaction with tRNA" evidence="9">
    <location>
        <position position="374"/>
    </location>
</feature>
<dbReference type="NCBIfam" id="TIGR00420">
    <property type="entry name" value="trmU"/>
    <property type="match status" value="1"/>
</dbReference>
<comment type="similarity">
    <text evidence="9">Belongs to the MnmA/TRMU family.</text>
</comment>
<evidence type="ECO:0000256" key="5">
    <source>
        <dbReference type="ARBA" id="ARBA00022840"/>
    </source>
</evidence>
<dbReference type="Proteomes" id="UP001259803">
    <property type="component" value="Unassembled WGS sequence"/>
</dbReference>
<dbReference type="Gene3D" id="3.40.50.620">
    <property type="entry name" value="HUPs"/>
    <property type="match status" value="1"/>
</dbReference>
<sequence>MATSPAHSLLMAGTDAADLFQLEHPVSARRIVVAMSGGVDSSVVAALAAASGAEVIGITLQLYDHGEATKRKGACCAGDDIRDARAVADRLGIAHYVFDHESAFRDEVVDRFADEYLAGRTPIPCIRCNIGPKFTDLFTMARDLGADCLATGHYVRRVALADERDPADHGSGGALLHRAVDLARDQSYFLFATTSRQLDFLRFPLGGLPKRQVREIAASLGLGVAAKPDSQDICFVPDGDYASLVKRLRPQAQEGGEIVHEVTGEVLGRHQGIIHFTVGQRRGLDIGGQEQPLYVIRIDAETRRVLVGPRRLLAVDAAMVIDTNWIGAVPAGGLTAKVRSMARPVPVAIEGDPIDGGTVTLRFAVPEYGVSPGQAAVLYHLDRVVGGGWIEETQRAA</sequence>
<feature type="binding site" evidence="9">
    <location>
        <position position="152"/>
    </location>
    <ligand>
        <name>ATP</name>
        <dbReference type="ChEBI" id="CHEBI:30616"/>
    </ligand>
</feature>
<evidence type="ECO:0000313" key="12">
    <source>
        <dbReference type="EMBL" id="MDT0574864.1"/>
    </source>
</evidence>
<evidence type="ECO:0000256" key="8">
    <source>
        <dbReference type="ARBA" id="ARBA00051542"/>
    </source>
</evidence>
<evidence type="ECO:0000256" key="3">
    <source>
        <dbReference type="ARBA" id="ARBA00022694"/>
    </source>
</evidence>
<dbReference type="GO" id="GO:0103016">
    <property type="term" value="F:tRNA-uridine 2-sulfurtransferase activity"/>
    <property type="evidence" value="ECO:0007669"/>
    <property type="project" value="UniProtKB-EC"/>
</dbReference>
<dbReference type="PANTHER" id="PTHR11933">
    <property type="entry name" value="TRNA 5-METHYLAMINOMETHYL-2-THIOURIDYLATE -METHYLTRANSFERASE"/>
    <property type="match status" value="1"/>
</dbReference>
<comment type="catalytic activity">
    <reaction evidence="8 9">
        <text>S-sulfanyl-L-cysteinyl-[protein] + uridine(34) in tRNA + AH2 + ATP = 2-thiouridine(34) in tRNA + L-cysteinyl-[protein] + A + AMP + diphosphate + H(+)</text>
        <dbReference type="Rhea" id="RHEA:47032"/>
        <dbReference type="Rhea" id="RHEA-COMP:10131"/>
        <dbReference type="Rhea" id="RHEA-COMP:11726"/>
        <dbReference type="Rhea" id="RHEA-COMP:11727"/>
        <dbReference type="Rhea" id="RHEA-COMP:11728"/>
        <dbReference type="ChEBI" id="CHEBI:13193"/>
        <dbReference type="ChEBI" id="CHEBI:15378"/>
        <dbReference type="ChEBI" id="CHEBI:17499"/>
        <dbReference type="ChEBI" id="CHEBI:29950"/>
        <dbReference type="ChEBI" id="CHEBI:30616"/>
        <dbReference type="ChEBI" id="CHEBI:33019"/>
        <dbReference type="ChEBI" id="CHEBI:61963"/>
        <dbReference type="ChEBI" id="CHEBI:65315"/>
        <dbReference type="ChEBI" id="CHEBI:87170"/>
        <dbReference type="ChEBI" id="CHEBI:456215"/>
        <dbReference type="EC" id="2.8.1.13"/>
    </reaction>
</comment>
<keyword evidence="7" id="KW-1015">Disulfide bond</keyword>
<feature type="active site" description="Cysteine persulfide intermediate" evidence="9">
    <location>
        <position position="234"/>
    </location>
</feature>
<dbReference type="InterPro" id="IPR014729">
    <property type="entry name" value="Rossmann-like_a/b/a_fold"/>
</dbReference>
<evidence type="ECO:0000256" key="6">
    <source>
        <dbReference type="ARBA" id="ARBA00022884"/>
    </source>
</evidence>
<keyword evidence="2 9" id="KW-0808">Transferase</keyword>
<comment type="subcellular location">
    <subcellularLocation>
        <location evidence="9">Cytoplasm</location>
    </subcellularLocation>
</comment>
<evidence type="ECO:0000256" key="9">
    <source>
        <dbReference type="HAMAP-Rule" id="MF_00144"/>
    </source>
</evidence>
<protein>
    <recommendedName>
        <fullName evidence="9">tRNA-specific 2-thiouridylase MnmA</fullName>
        <ecNumber evidence="9">2.8.1.13</ecNumber>
    </recommendedName>
</protein>
<dbReference type="InterPro" id="IPR004506">
    <property type="entry name" value="MnmA-like"/>
</dbReference>
<evidence type="ECO:0000259" key="10">
    <source>
        <dbReference type="Pfam" id="PF20258"/>
    </source>
</evidence>
<keyword evidence="4 9" id="KW-0547">Nucleotide-binding</keyword>
<dbReference type="EMBL" id="JAVRHS010000001">
    <property type="protein sequence ID" value="MDT0574864.1"/>
    <property type="molecule type" value="Genomic_DNA"/>
</dbReference>
<feature type="site" description="Interaction with tRNA" evidence="9">
    <location>
        <position position="153"/>
    </location>
</feature>
<feature type="domain" description="tRNA-specific 2-thiouridylase MnmA-like C-terminal" evidence="10">
    <location>
        <begin position="319"/>
        <end position="390"/>
    </location>
</feature>
<keyword evidence="5 9" id="KW-0067">ATP-binding</keyword>
<comment type="function">
    <text evidence="9">Catalyzes the 2-thiolation of uridine at the wobble position (U34) of tRNA, leading to the formation of s(2)U34.</text>
</comment>
<organism evidence="12 13">
    <name type="scientific">Croceicoccus esteveae</name>
    <dbReference type="NCBI Taxonomy" id="3075597"/>
    <lineage>
        <taxon>Bacteria</taxon>
        <taxon>Pseudomonadati</taxon>
        <taxon>Pseudomonadota</taxon>
        <taxon>Alphaproteobacteria</taxon>
        <taxon>Sphingomonadales</taxon>
        <taxon>Erythrobacteraceae</taxon>
        <taxon>Croceicoccus</taxon>
    </lineage>
</organism>